<keyword evidence="3" id="KW-0325">Glycoprotein</keyword>
<protein>
    <recommendedName>
        <fullName evidence="9">VWFD domain-containing protein</fullName>
    </recommendedName>
</protein>
<dbReference type="SUPFAM" id="SSF57256">
    <property type="entry name" value="Elafin-like"/>
    <property type="match status" value="1"/>
</dbReference>
<dbReference type="Pfam" id="PF26129">
    <property type="entry name" value="Vwde"/>
    <property type="match status" value="1"/>
</dbReference>
<dbReference type="FunFam" id="2.10.25.10:FF:000001">
    <property type="entry name" value="Tenascin C"/>
    <property type="match status" value="1"/>
</dbReference>
<evidence type="ECO:0000256" key="4">
    <source>
        <dbReference type="SAM" id="Phobius"/>
    </source>
</evidence>
<feature type="domain" description="WAP" evidence="6">
    <location>
        <begin position="852"/>
        <end position="905"/>
    </location>
</feature>
<evidence type="ECO:0000313" key="8">
    <source>
        <dbReference type="Proteomes" id="UP001634394"/>
    </source>
</evidence>
<dbReference type="InterPro" id="IPR050969">
    <property type="entry name" value="Dev_Signal_Modulators"/>
</dbReference>
<evidence type="ECO:0000313" key="7">
    <source>
        <dbReference type="EMBL" id="KAL3863773.1"/>
    </source>
</evidence>
<dbReference type="InterPro" id="IPR008197">
    <property type="entry name" value="WAP_dom"/>
</dbReference>
<evidence type="ECO:0000259" key="5">
    <source>
        <dbReference type="PROSITE" id="PS51233"/>
    </source>
</evidence>
<dbReference type="Proteomes" id="UP001634394">
    <property type="component" value="Unassembled WGS sequence"/>
</dbReference>
<dbReference type="InterPro" id="IPR036645">
    <property type="entry name" value="Elafin-like_sf"/>
</dbReference>
<evidence type="ECO:0000256" key="2">
    <source>
        <dbReference type="ARBA" id="ARBA00023157"/>
    </source>
</evidence>
<dbReference type="Gene3D" id="4.10.75.10">
    <property type="entry name" value="Elafin-like"/>
    <property type="match status" value="1"/>
</dbReference>
<dbReference type="Pfam" id="PF00095">
    <property type="entry name" value="WAP"/>
    <property type="match status" value="1"/>
</dbReference>
<keyword evidence="4" id="KW-0472">Membrane</keyword>
<reference evidence="7 8" key="1">
    <citation type="submission" date="2024-11" db="EMBL/GenBank/DDBJ databases">
        <title>Chromosome-level genome assembly of the freshwater bivalve Anodonta woodiana.</title>
        <authorList>
            <person name="Chen X."/>
        </authorList>
    </citation>
    <scope>NUCLEOTIDE SEQUENCE [LARGE SCALE GENOMIC DNA]</scope>
    <source>
        <strain evidence="7">MN2024</strain>
        <tissue evidence="7">Gills</tissue>
    </source>
</reference>
<keyword evidence="2" id="KW-1015">Disulfide bond</keyword>
<evidence type="ECO:0000256" key="1">
    <source>
        <dbReference type="ARBA" id="ARBA00022729"/>
    </source>
</evidence>
<evidence type="ECO:0000259" key="6">
    <source>
        <dbReference type="PROSITE" id="PS51390"/>
    </source>
</evidence>
<dbReference type="Pfam" id="PF00094">
    <property type="entry name" value="VWD"/>
    <property type="match status" value="1"/>
</dbReference>
<dbReference type="InterPro" id="IPR001846">
    <property type="entry name" value="VWF_type-D"/>
</dbReference>
<gene>
    <name evidence="7" type="ORF">ACJMK2_005508</name>
</gene>
<sequence>MSVVKTMINRFSPLRESTYFCRVLSELKTTIVSATINCSAFQGRLLTQVHTWIVTETKDTCLGTQLIEDSSNTSCSLVKAQGCIADFAPYLACHAGEDLICPKLSRTIACMKRTLMNCKDITIIKNELVYIKTLIRDRCPDLTEEIMCFNVNSTKDEQNKTVEKEPEQNCNNTVITVVKECTTKELPLKNIMDLLSICTTVNLHSLGKCVSDGLSTCADTKILDKALELLQEPLELLRTTCENDSLHINLTLPQKPVEPINECLQVPVCAFHTAQECMTNIEVKPGAPECGLYTQTAECVYKAVSGCNDIERAVVIYLLREFGLSRKEFEICVKSATNLTIDANISNFTACAEQIPRDVARAMTEGGIGFNRVCSAFQNFAKCAVTSLENKNIPGLVSKLYKRQLSTSVLYLDTFCTNLEAETNATEDDCDSNEVLSCLKMYTVPAVLGAGFSKDSQKEICSMFGKNLQCMVNITITCSKSRNELLRLVKHLADMAVYSSELCADEPLICSPYDAVYCISELGQMVASFDTIGGDSEEICRAINHTQMCVEYTTNACSRDKQLAIRTTYEKVECLALDICPSAVNKTEDPPVRGPVDCIDPAIVSKDAGCRPMQALYCIEEMRMKLYNPFRRDDKVCLNYEETIRCVHDNLYNCGVVDSGLIPVIFDNLKAQILELLPNCSISIKSPCKEQDSCQLSLAESCFTSLKVGAQSTPELCLSLELLANCVEKSVANCSDRVKLMIKERKDKLVSNLNLTCGDTFLTCEHKLWSYTIKIFELYTNRLMASHDSVKVDNKSSNINNSYEINLVQICEAFSESFTCVTKMISFVPSDFITLMEFVYKKLYGFTHEICMGPRPGECPVIDMKVTENCDQGADKEMTCEIDTDCPNPAKCCNNGCLNECTFPGNGENITCHVGVIQYISAVYQSVTNLFIEKGNYSYFCSSYSILKESVTLATRSCSLWRQTMVTSLIMQIDVTYDLLCTFTPPDPDACHVDLMMECVTNFEILVKTGNRSEICSAYNTARACIINASQNCNESVISGKLVQLKTLFSQSALVCQDIPSFKFTNVSDVIRVVEGQISDGPTITVQIEEPPSAKCFGQACNIQMRILLDEDSSSLPSCGNHEKIRQLLIKDSCSLFFTDKNWNQTRTIRPIARLDNRVERKTQKVTLKIVVELYINGASKPALSREIQKFKVVVVDADKDKECSSINDPHLRTFDGLKYDNHKQGEFILYQHKTLPYAVHTFYQSCGQSGDRQPACNCGVFVKSGDDVFVIDQCKRKGQTDKKAMEALLYKNGEITPGTTIKMSGDGKRYYVVLPTGTVVTVLAGKKLLNVYITPSTLDWKNTKGLCGNYDGDPENDLWASDGTIYKVAKVSTTLRPDNFSESWRVHNSIRLGVVASSIELSSTYCLCSIDGIRPPLCSSSLLSETCDLVDGEDITSTLSNAFTETSRRRRAIIDPTGTIDYNPSYTAVESSWPTASGITEQQATKMCMDALSNTSYVKEYNCTIPQQTLSGCIDDIKLTGSDEFIPTAIQDLQKVCYTTAIRQASDPLMVANLISMNCLNSCSGHGQCLNGTCLCDTGYMASDCSLGINTPPTIERLLTQQCTSTTAGLCDTTVVFGDQFVNTQSLTCHEEELEISDTGIKRSGRITKSNATFETFNIVTCPVKGTLPLYAALISVSNNGVNSGAPQLYIISNPLCYTCDVTNATFGTCTRKTTSCVVSGVCYGAGESNPSNKCYICDPFTNDWSYKISNGCPQLTTTTTMTTTVASDVVAKPRQIGEYNDKTVVGISAGIAAFAFVVVIAVIIIFIVKKKSLSAKTKKKTRFDLSSEQPSTSSGRSIEVNQAYYPTFENLAYTPTYYPEPEEYFSQSAIHKKHSSKRHQDAMRP</sequence>
<dbReference type="PANTHER" id="PTHR14949">
    <property type="entry name" value="EGF-LIKE-DOMAIN, MULTIPLE 7, 8"/>
    <property type="match status" value="1"/>
</dbReference>
<dbReference type="PANTHER" id="PTHR14949:SF51">
    <property type="entry name" value="VON WILLEBRAND FACTOR D AND EGF DOMAIN-CONTAINING PROTEIN"/>
    <property type="match status" value="1"/>
</dbReference>
<evidence type="ECO:0000256" key="3">
    <source>
        <dbReference type="ARBA" id="ARBA00023180"/>
    </source>
</evidence>
<dbReference type="InterPro" id="IPR058727">
    <property type="entry name" value="Helical_Vwde"/>
</dbReference>
<dbReference type="SMART" id="SM00216">
    <property type="entry name" value="VWD"/>
    <property type="match status" value="1"/>
</dbReference>
<dbReference type="PROSITE" id="PS51390">
    <property type="entry name" value="WAP"/>
    <property type="match status" value="1"/>
</dbReference>
<organism evidence="7 8">
    <name type="scientific">Sinanodonta woodiana</name>
    <name type="common">Chinese pond mussel</name>
    <name type="synonym">Anodonta woodiana</name>
    <dbReference type="NCBI Taxonomy" id="1069815"/>
    <lineage>
        <taxon>Eukaryota</taxon>
        <taxon>Metazoa</taxon>
        <taxon>Spiralia</taxon>
        <taxon>Lophotrochozoa</taxon>
        <taxon>Mollusca</taxon>
        <taxon>Bivalvia</taxon>
        <taxon>Autobranchia</taxon>
        <taxon>Heteroconchia</taxon>
        <taxon>Palaeoheterodonta</taxon>
        <taxon>Unionida</taxon>
        <taxon>Unionoidea</taxon>
        <taxon>Unionidae</taxon>
        <taxon>Unioninae</taxon>
        <taxon>Sinanodonta</taxon>
    </lineage>
</organism>
<keyword evidence="4" id="KW-0812">Transmembrane</keyword>
<name>A0ABD3VTA2_SINWO</name>
<feature type="transmembrane region" description="Helical" evidence="4">
    <location>
        <begin position="1786"/>
        <end position="1810"/>
    </location>
</feature>
<dbReference type="PROSITE" id="PS51233">
    <property type="entry name" value="VWFD"/>
    <property type="match status" value="1"/>
</dbReference>
<feature type="domain" description="VWFD" evidence="5">
    <location>
        <begin position="1202"/>
        <end position="1393"/>
    </location>
</feature>
<keyword evidence="1" id="KW-0732">Signal</keyword>
<keyword evidence="4" id="KW-1133">Transmembrane helix</keyword>
<dbReference type="Gene3D" id="2.10.25.10">
    <property type="entry name" value="Laminin"/>
    <property type="match status" value="1"/>
</dbReference>
<accession>A0ABD3VTA2</accession>
<keyword evidence="8" id="KW-1185">Reference proteome</keyword>
<dbReference type="SMART" id="SM00217">
    <property type="entry name" value="WAP"/>
    <property type="match status" value="1"/>
</dbReference>
<proteinExistence type="predicted"/>
<evidence type="ECO:0008006" key="9">
    <source>
        <dbReference type="Google" id="ProtNLM"/>
    </source>
</evidence>
<dbReference type="EMBL" id="JBJQND010000010">
    <property type="protein sequence ID" value="KAL3863773.1"/>
    <property type="molecule type" value="Genomic_DNA"/>
</dbReference>
<comment type="caution">
    <text evidence="7">The sequence shown here is derived from an EMBL/GenBank/DDBJ whole genome shotgun (WGS) entry which is preliminary data.</text>
</comment>